<feature type="region of interest" description="Disordered" evidence="1">
    <location>
        <begin position="83"/>
        <end position="106"/>
    </location>
</feature>
<feature type="transmembrane region" description="Helical" evidence="2">
    <location>
        <begin position="58"/>
        <end position="76"/>
    </location>
</feature>
<proteinExistence type="predicted"/>
<dbReference type="AlphaFoldDB" id="A0A0G0N6N6"/>
<name>A0A0G0N6N6_9BACT</name>
<protein>
    <submittedName>
        <fullName evidence="3">Uncharacterized protein</fullName>
    </submittedName>
</protein>
<evidence type="ECO:0000256" key="1">
    <source>
        <dbReference type="SAM" id="MobiDB-lite"/>
    </source>
</evidence>
<dbReference type="EMBL" id="LBWP01000002">
    <property type="protein sequence ID" value="KKR11844.1"/>
    <property type="molecule type" value="Genomic_DNA"/>
</dbReference>
<keyword evidence="2" id="KW-0812">Transmembrane</keyword>
<organism evidence="3 4">
    <name type="scientific">Candidatus Woesebacteria bacterium GW2011_GWA1_39_21</name>
    <dbReference type="NCBI Taxonomy" id="1618550"/>
    <lineage>
        <taxon>Bacteria</taxon>
        <taxon>Candidatus Woeseibacteriota</taxon>
    </lineage>
</organism>
<evidence type="ECO:0000313" key="4">
    <source>
        <dbReference type="Proteomes" id="UP000034246"/>
    </source>
</evidence>
<evidence type="ECO:0000313" key="3">
    <source>
        <dbReference type="EMBL" id="KKR11844.1"/>
    </source>
</evidence>
<keyword evidence="2" id="KW-0472">Membrane</keyword>
<sequence length="106" mass="11857">MRQCYNSVMENKSQADQNQLINSQPNAPVVTDANYVDPNSKQIQDTVKPVVYQPNKKLTVILLILFLVTAAAGLIISQRNTQKYRESVQPKQLLIPTKSPTSSNNN</sequence>
<dbReference type="STRING" id="1618550.UT39_C0002G0025"/>
<keyword evidence="2" id="KW-1133">Transmembrane helix</keyword>
<comment type="caution">
    <text evidence="3">The sequence shown here is derived from an EMBL/GenBank/DDBJ whole genome shotgun (WGS) entry which is preliminary data.</text>
</comment>
<evidence type="ECO:0000256" key="2">
    <source>
        <dbReference type="SAM" id="Phobius"/>
    </source>
</evidence>
<reference evidence="3 4" key="1">
    <citation type="journal article" date="2015" name="Nature">
        <title>rRNA introns, odd ribosomes, and small enigmatic genomes across a large radiation of phyla.</title>
        <authorList>
            <person name="Brown C.T."/>
            <person name="Hug L.A."/>
            <person name="Thomas B.C."/>
            <person name="Sharon I."/>
            <person name="Castelle C.J."/>
            <person name="Singh A."/>
            <person name="Wilkins M.J."/>
            <person name="Williams K.H."/>
            <person name="Banfield J.F."/>
        </authorList>
    </citation>
    <scope>NUCLEOTIDE SEQUENCE [LARGE SCALE GENOMIC DNA]</scope>
</reference>
<gene>
    <name evidence="3" type="ORF">UT39_C0002G0025</name>
</gene>
<accession>A0A0G0N6N6</accession>
<dbReference type="Proteomes" id="UP000034246">
    <property type="component" value="Unassembled WGS sequence"/>
</dbReference>